<dbReference type="EMBL" id="OVEO01000010">
    <property type="protein sequence ID" value="SPQ98634.1"/>
    <property type="molecule type" value="Genomic_DNA"/>
</dbReference>
<sequence length="205" mass="22432">MPIGISIVALFATCVVSSVLADDPVVVPDTPAEAEGPVSQSSLEDLAKDIMRTKTVEEFQRLNVEYPFASNILSHIENLYAKQVAEHHHRVHHGHVHPWMQAPFVGTFGSSLADWQRLLLDAITQSGWYALPRRRIVRIVSMVPDDIVKLSDDPQPADDVTKKVPAQSKVLDDADPSKVHPPESVDNNVAASPVSDGRPAPLESN</sequence>
<gene>
    <name evidence="3" type="ORF">PLBR_LOCUS5849</name>
</gene>
<proteinExistence type="predicted"/>
<feature type="chain" id="PRO_5017953913" evidence="2">
    <location>
        <begin position="22"/>
        <end position="205"/>
    </location>
</feature>
<feature type="signal peptide" evidence="2">
    <location>
        <begin position="1"/>
        <end position="21"/>
    </location>
</feature>
<evidence type="ECO:0000256" key="1">
    <source>
        <dbReference type="SAM" id="MobiDB-lite"/>
    </source>
</evidence>
<dbReference type="Proteomes" id="UP000290189">
    <property type="component" value="Unassembled WGS sequence"/>
</dbReference>
<evidence type="ECO:0000313" key="4">
    <source>
        <dbReference type="Proteomes" id="UP000290189"/>
    </source>
</evidence>
<name>A0A3P3YEQ9_PLABS</name>
<evidence type="ECO:0000256" key="2">
    <source>
        <dbReference type="SAM" id="SignalP"/>
    </source>
</evidence>
<geneLocation type="mitochondrion" evidence="3"/>
<feature type="compositionally biased region" description="Basic and acidic residues" evidence="1">
    <location>
        <begin position="170"/>
        <end position="183"/>
    </location>
</feature>
<protein>
    <submittedName>
        <fullName evidence="3">Uncharacterized protein</fullName>
    </submittedName>
</protein>
<keyword evidence="2" id="KW-0732">Signal</keyword>
<keyword evidence="3" id="KW-0496">Mitochondrion</keyword>
<dbReference type="AlphaFoldDB" id="A0A3P3YEQ9"/>
<organism evidence="3 4">
    <name type="scientific">Plasmodiophora brassicae</name>
    <name type="common">Clubroot disease agent</name>
    <dbReference type="NCBI Taxonomy" id="37360"/>
    <lineage>
        <taxon>Eukaryota</taxon>
        <taxon>Sar</taxon>
        <taxon>Rhizaria</taxon>
        <taxon>Endomyxa</taxon>
        <taxon>Phytomyxea</taxon>
        <taxon>Plasmodiophorida</taxon>
        <taxon>Plasmodiophoridae</taxon>
        <taxon>Plasmodiophora</taxon>
    </lineage>
</organism>
<reference evidence="3 4" key="1">
    <citation type="submission" date="2018-03" db="EMBL/GenBank/DDBJ databases">
        <authorList>
            <person name="Fogelqvist J."/>
        </authorList>
    </citation>
    <scope>NUCLEOTIDE SEQUENCE [LARGE SCALE GENOMIC DNA]</scope>
</reference>
<accession>A0A3P3YEQ9</accession>
<evidence type="ECO:0000313" key="3">
    <source>
        <dbReference type="EMBL" id="SPQ98634.1"/>
    </source>
</evidence>
<feature type="region of interest" description="Disordered" evidence="1">
    <location>
        <begin position="150"/>
        <end position="205"/>
    </location>
</feature>